<sequence>MLNRLVWIGFILLFFSLKGNSQTRYVDSLFSEINKHTFTYSDTLQLDFYSPDEKKSINRPLLILVHGGGFAGGKRDNPLESKFCKKMAAKGYVVASISYRLTRKGKGFGCNCPASEKMKTFVTVSEDILKATSFLINKKNELFIDSEKIILIGSSAGAEGVLNTVFMQNHKSFKYLPYNNIKFASVVSFAGAVLDINYINKVNALPLALFHGKKDKLVPYETAPHHYCKNDKPGYLMLNGSGAIVNKYKQIGASYKLFVDSTGNHNWANLAYSFTGEIAEFIYETVVLENKVQCETPVSPNQILE</sequence>
<dbReference type="RefSeq" id="WP_255842417.1">
    <property type="nucleotide sequence ID" value="NZ_CP094358.1"/>
</dbReference>
<evidence type="ECO:0000256" key="1">
    <source>
        <dbReference type="ARBA" id="ARBA00022801"/>
    </source>
</evidence>
<organism evidence="3 4">
    <name type="scientific">Abyssalbus ytuae</name>
    <dbReference type="NCBI Taxonomy" id="2926907"/>
    <lineage>
        <taxon>Bacteria</taxon>
        <taxon>Pseudomonadati</taxon>
        <taxon>Bacteroidota</taxon>
        <taxon>Flavobacteriia</taxon>
        <taxon>Flavobacteriales</taxon>
        <taxon>Flavobacteriaceae</taxon>
        <taxon>Abyssalbus</taxon>
    </lineage>
</organism>
<dbReference type="EMBL" id="CP094358">
    <property type="protein sequence ID" value="UOB17144.1"/>
    <property type="molecule type" value="Genomic_DNA"/>
</dbReference>
<dbReference type="InterPro" id="IPR049492">
    <property type="entry name" value="BD-FAE-like_dom"/>
</dbReference>
<dbReference type="Pfam" id="PF20434">
    <property type="entry name" value="BD-FAE"/>
    <property type="match status" value="1"/>
</dbReference>
<keyword evidence="1 3" id="KW-0378">Hydrolase</keyword>
<dbReference type="InterPro" id="IPR029058">
    <property type="entry name" value="AB_hydrolase_fold"/>
</dbReference>
<dbReference type="PANTHER" id="PTHR48081">
    <property type="entry name" value="AB HYDROLASE SUPERFAMILY PROTEIN C4A8.06C"/>
    <property type="match status" value="1"/>
</dbReference>
<evidence type="ECO:0000259" key="2">
    <source>
        <dbReference type="Pfam" id="PF20434"/>
    </source>
</evidence>
<keyword evidence="4" id="KW-1185">Reference proteome</keyword>
<name>A0A9E6ZK59_9FLAO</name>
<protein>
    <submittedName>
        <fullName evidence="3">Alpha/beta hydrolase</fullName>
    </submittedName>
</protein>
<dbReference type="Proteomes" id="UP000831290">
    <property type="component" value="Chromosome"/>
</dbReference>
<evidence type="ECO:0000313" key="4">
    <source>
        <dbReference type="Proteomes" id="UP000831290"/>
    </source>
</evidence>
<reference evidence="3" key="1">
    <citation type="submission" date="2022-03" db="EMBL/GenBank/DDBJ databases">
        <title>Description of Abyssus ytuae gen. nov., sp. nov., a novel member of the family Flavobacteriaceae isolated from the sediment of Mariana Trench.</title>
        <authorList>
            <person name="Zhang J."/>
            <person name="Xu X."/>
        </authorList>
    </citation>
    <scope>NUCLEOTIDE SEQUENCE</scope>
    <source>
        <strain evidence="3">MT3330</strain>
    </source>
</reference>
<dbReference type="AlphaFoldDB" id="A0A9E6ZK59"/>
<feature type="domain" description="BD-FAE-like" evidence="2">
    <location>
        <begin position="46"/>
        <end position="191"/>
    </location>
</feature>
<dbReference type="KEGG" id="fbm:MQE35_15560"/>
<dbReference type="InterPro" id="IPR050300">
    <property type="entry name" value="GDXG_lipolytic_enzyme"/>
</dbReference>
<dbReference type="SUPFAM" id="SSF53474">
    <property type="entry name" value="alpha/beta-Hydrolases"/>
    <property type="match status" value="1"/>
</dbReference>
<accession>A0A9E6ZK59</accession>
<evidence type="ECO:0000313" key="3">
    <source>
        <dbReference type="EMBL" id="UOB17144.1"/>
    </source>
</evidence>
<proteinExistence type="predicted"/>
<gene>
    <name evidence="3" type="ORF">MQE35_15560</name>
</gene>
<dbReference type="Gene3D" id="3.40.50.1820">
    <property type="entry name" value="alpha/beta hydrolase"/>
    <property type="match status" value="1"/>
</dbReference>
<dbReference type="GO" id="GO:0016787">
    <property type="term" value="F:hydrolase activity"/>
    <property type="evidence" value="ECO:0007669"/>
    <property type="project" value="UniProtKB-KW"/>
</dbReference>